<accession>A0A8H6ZC05</accession>
<dbReference type="EMBL" id="JACAZH010000001">
    <property type="protein sequence ID" value="KAF7376163.1"/>
    <property type="molecule type" value="Genomic_DNA"/>
</dbReference>
<feature type="compositionally biased region" description="Basic and acidic residues" evidence="1">
    <location>
        <begin position="473"/>
        <end position="482"/>
    </location>
</feature>
<dbReference type="InterPro" id="IPR039601">
    <property type="entry name" value="Rrn5"/>
</dbReference>
<dbReference type="GO" id="GO:0000500">
    <property type="term" value="C:RNA polymerase I upstream activating factor complex"/>
    <property type="evidence" value="ECO:0007669"/>
    <property type="project" value="InterPro"/>
</dbReference>
<feature type="compositionally biased region" description="Basic residues" evidence="1">
    <location>
        <begin position="313"/>
        <end position="324"/>
    </location>
</feature>
<evidence type="ECO:0000313" key="2">
    <source>
        <dbReference type="EMBL" id="KAF7376163.1"/>
    </source>
</evidence>
<feature type="compositionally biased region" description="Acidic residues" evidence="1">
    <location>
        <begin position="483"/>
        <end position="492"/>
    </location>
</feature>
<gene>
    <name evidence="2" type="ORF">MSAN_00031400</name>
</gene>
<dbReference type="GO" id="GO:0006361">
    <property type="term" value="P:transcription initiation at RNA polymerase I promoter"/>
    <property type="evidence" value="ECO:0007669"/>
    <property type="project" value="TreeGrafter"/>
</dbReference>
<comment type="caution">
    <text evidence="2">The sequence shown here is derived from an EMBL/GenBank/DDBJ whole genome shotgun (WGS) entry which is preliminary data.</text>
</comment>
<dbReference type="Proteomes" id="UP000623467">
    <property type="component" value="Unassembled WGS sequence"/>
</dbReference>
<feature type="region of interest" description="Disordered" evidence="1">
    <location>
        <begin position="186"/>
        <end position="272"/>
    </location>
</feature>
<protein>
    <submittedName>
        <fullName evidence="2">Uncharacterized protein</fullName>
    </submittedName>
</protein>
<dbReference type="GO" id="GO:0000182">
    <property type="term" value="F:rDNA binding"/>
    <property type="evidence" value="ECO:0007669"/>
    <property type="project" value="TreeGrafter"/>
</dbReference>
<proteinExistence type="predicted"/>
<dbReference type="PANTHER" id="PTHR28079:SF1">
    <property type="entry name" value="RNA POLYMERASE I-SPECIFIC TRANSCRIPTION INITIATION FACTOR RRN5"/>
    <property type="match status" value="1"/>
</dbReference>
<evidence type="ECO:0000313" key="3">
    <source>
        <dbReference type="Proteomes" id="UP000623467"/>
    </source>
</evidence>
<dbReference type="AlphaFoldDB" id="A0A8H6ZC05"/>
<name>A0A8H6ZC05_9AGAR</name>
<dbReference type="OrthoDB" id="2240312at2759"/>
<organism evidence="2 3">
    <name type="scientific">Mycena sanguinolenta</name>
    <dbReference type="NCBI Taxonomy" id="230812"/>
    <lineage>
        <taxon>Eukaryota</taxon>
        <taxon>Fungi</taxon>
        <taxon>Dikarya</taxon>
        <taxon>Basidiomycota</taxon>
        <taxon>Agaricomycotina</taxon>
        <taxon>Agaricomycetes</taxon>
        <taxon>Agaricomycetidae</taxon>
        <taxon>Agaricales</taxon>
        <taxon>Marasmiineae</taxon>
        <taxon>Mycenaceae</taxon>
        <taxon>Mycena</taxon>
    </lineage>
</organism>
<dbReference type="GO" id="GO:0042790">
    <property type="term" value="P:nucleolar large rRNA transcription by RNA polymerase I"/>
    <property type="evidence" value="ECO:0007669"/>
    <property type="project" value="InterPro"/>
</dbReference>
<keyword evidence="3" id="KW-1185">Reference proteome</keyword>
<feature type="region of interest" description="Disordered" evidence="1">
    <location>
        <begin position="472"/>
        <end position="494"/>
    </location>
</feature>
<feature type="compositionally biased region" description="Acidic residues" evidence="1">
    <location>
        <begin position="327"/>
        <end position="338"/>
    </location>
</feature>
<reference evidence="2" key="1">
    <citation type="submission" date="2020-05" db="EMBL/GenBank/DDBJ databases">
        <title>Mycena genomes resolve the evolution of fungal bioluminescence.</title>
        <authorList>
            <person name="Tsai I.J."/>
        </authorList>
    </citation>
    <scope>NUCLEOTIDE SEQUENCE</scope>
    <source>
        <strain evidence="2">160909Yilan</strain>
    </source>
</reference>
<dbReference type="PANTHER" id="PTHR28079">
    <property type="entry name" value="RNA POLYMERASE I-SPECIFIC TRANSCRIPTION INITIATION FACTOR RRN5"/>
    <property type="match status" value="1"/>
</dbReference>
<evidence type="ECO:0000256" key="1">
    <source>
        <dbReference type="SAM" id="MobiDB-lite"/>
    </source>
</evidence>
<feature type="region of interest" description="Disordered" evidence="1">
    <location>
        <begin position="308"/>
        <end position="350"/>
    </location>
</feature>
<dbReference type="GO" id="GO:0001181">
    <property type="term" value="F:RNA polymerase I general transcription initiation factor activity"/>
    <property type="evidence" value="ECO:0007669"/>
    <property type="project" value="TreeGrafter"/>
</dbReference>
<sequence length="570" mass="64557">MSEVYLSDYENHLAQLKAHLSGKTSESLPPAFIPPAGYWTSREKDTFFHALTIHSRLRPDLIAASVKSKTILDVCAYLDALDRAAASEPILSQRATLEGAMEVSDSWVDYEEAQASELMEVEPGWEEEVKEHKRAELLTNRFRDDPAYWSWKDEQESLWRKQDNLVHLSLPHLSVMERLLQKSDATGETLDSVRQTPEPALEPLPTPESRDGVIQITPQHVPSLDATEPDQGPSGSADNRSASVTPALPASPPPSHIPPSADYFRALSPASRRRLKKRLSMRKARAEARGTVPNLLPIILPSHTKTKIYVPKPRPHTYKKRHKKPDVEEEANDRDDGEIAATGQREGGLDPEAKIQQIFQDQGIDGNTLVQWGLDVFNMRKLGKLMGLFDRAYGDSDQKSTISVNTIEILRNILLDFTSTIVQSAISIREQEVVLKRNMKIWRLQKEDKITPANIHDALMMHGFNRQNLLTDFPKDVPKDPSPDDGENDDERPEQRFVEGECTFHARLPLHRELASFVFRPEFFEDNSLLSPETNMDELDAELDDELVLDERDCQLEAQYEKELWEAVAG</sequence>